<dbReference type="EnsemblPlants" id="MELO3C035323.2.1">
    <property type="protein sequence ID" value="MELO3C035323.2.1"/>
    <property type="gene ID" value="MELO3C035323.2"/>
</dbReference>
<dbReference type="AlphaFoldDB" id="A0A9I9EL75"/>
<dbReference type="Gramene" id="MELO3C035323.2.1">
    <property type="protein sequence ID" value="MELO3C035323.2.1"/>
    <property type="gene ID" value="MELO3C035323.2"/>
</dbReference>
<evidence type="ECO:0000313" key="2">
    <source>
        <dbReference type="EnsemblPlants" id="MELO3C035323.2.1"/>
    </source>
</evidence>
<name>A0A9I9EL75_CUCME</name>
<protein>
    <submittedName>
        <fullName evidence="2">Uncharacterized protein</fullName>
    </submittedName>
</protein>
<feature type="chain" id="PRO_5039916324" evidence="1">
    <location>
        <begin position="23"/>
        <end position="64"/>
    </location>
</feature>
<sequence>FRHRTSVRHSLEALAIFSTVLGRTLVLPQTSSLPDLYLWKTCRGACQECGLKSSEHEPRRSKDL</sequence>
<feature type="signal peptide" evidence="1">
    <location>
        <begin position="1"/>
        <end position="22"/>
    </location>
</feature>
<evidence type="ECO:0000256" key="1">
    <source>
        <dbReference type="SAM" id="SignalP"/>
    </source>
</evidence>
<proteinExistence type="predicted"/>
<organism evidence="2">
    <name type="scientific">Cucumis melo</name>
    <name type="common">Muskmelon</name>
    <dbReference type="NCBI Taxonomy" id="3656"/>
    <lineage>
        <taxon>Eukaryota</taxon>
        <taxon>Viridiplantae</taxon>
        <taxon>Streptophyta</taxon>
        <taxon>Embryophyta</taxon>
        <taxon>Tracheophyta</taxon>
        <taxon>Spermatophyta</taxon>
        <taxon>Magnoliopsida</taxon>
        <taxon>eudicotyledons</taxon>
        <taxon>Gunneridae</taxon>
        <taxon>Pentapetalae</taxon>
        <taxon>rosids</taxon>
        <taxon>fabids</taxon>
        <taxon>Cucurbitales</taxon>
        <taxon>Cucurbitaceae</taxon>
        <taxon>Benincaseae</taxon>
        <taxon>Cucumis</taxon>
    </lineage>
</organism>
<reference evidence="2" key="1">
    <citation type="submission" date="2023-03" db="UniProtKB">
        <authorList>
            <consortium name="EnsemblPlants"/>
        </authorList>
    </citation>
    <scope>IDENTIFICATION</scope>
</reference>
<keyword evidence="1" id="KW-0732">Signal</keyword>
<accession>A0A9I9EL75</accession>